<feature type="transmembrane region" description="Helical" evidence="2">
    <location>
        <begin position="40"/>
        <end position="60"/>
    </location>
</feature>
<evidence type="ECO:0008006" key="5">
    <source>
        <dbReference type="Google" id="ProtNLM"/>
    </source>
</evidence>
<organism evidence="3 4">
    <name type="scientific">Streptomyces similanensis</name>
    <dbReference type="NCBI Taxonomy" id="1274988"/>
    <lineage>
        <taxon>Bacteria</taxon>
        <taxon>Bacillati</taxon>
        <taxon>Actinomycetota</taxon>
        <taxon>Actinomycetes</taxon>
        <taxon>Kitasatosporales</taxon>
        <taxon>Streptomycetaceae</taxon>
        <taxon>Streptomyces</taxon>
    </lineage>
</organism>
<evidence type="ECO:0000313" key="3">
    <source>
        <dbReference type="EMBL" id="GAA5065875.1"/>
    </source>
</evidence>
<feature type="compositionally biased region" description="Gly residues" evidence="1">
    <location>
        <begin position="291"/>
        <end position="301"/>
    </location>
</feature>
<gene>
    <name evidence="3" type="ORF">GCM10023336_47040</name>
</gene>
<feature type="region of interest" description="Disordered" evidence="1">
    <location>
        <begin position="1"/>
        <end position="34"/>
    </location>
</feature>
<dbReference type="Proteomes" id="UP001500124">
    <property type="component" value="Unassembled WGS sequence"/>
</dbReference>
<sequence length="301" mass="32275">MSGIGPLEPGEDTRAEDTRAEHTGVPEDSRARRRDRRRRFVLVAAVLVALLAGVGFLQAARTRQLPRLAPPSPAPPYPSQVVDVSYLDPVATPRGAPPGSFSFALLVSVESGPPVTVSALDQPYAGLSVTSTPRPPFRTAAGTARKIVITLHVRECGKIPENAGLPFVDVTLRNTRAMEVQSFILGPRYAHALSEALQVACGNVSQSSPKHLTHLNTAGRVLRVLRMRTGRIGLNSAVPPAEYRSAIRRVITRTSQHWSDSPPRSPRPPRVTASHRTVGKSLRAGARLGPFQGGGPCKGKD</sequence>
<evidence type="ECO:0000256" key="2">
    <source>
        <dbReference type="SAM" id="Phobius"/>
    </source>
</evidence>
<comment type="caution">
    <text evidence="3">The sequence shown here is derived from an EMBL/GenBank/DDBJ whole genome shotgun (WGS) entry which is preliminary data.</text>
</comment>
<accession>A0ABP9KXQ4</accession>
<dbReference type="RefSeq" id="WP_345670128.1">
    <property type="nucleotide sequence ID" value="NZ_BAABKC010000070.1"/>
</dbReference>
<keyword evidence="4" id="KW-1185">Reference proteome</keyword>
<evidence type="ECO:0000313" key="4">
    <source>
        <dbReference type="Proteomes" id="UP001500124"/>
    </source>
</evidence>
<keyword evidence="2" id="KW-0472">Membrane</keyword>
<keyword evidence="2" id="KW-0812">Transmembrane</keyword>
<feature type="compositionally biased region" description="Basic and acidic residues" evidence="1">
    <location>
        <begin position="11"/>
        <end position="30"/>
    </location>
</feature>
<dbReference type="EMBL" id="BAABKC010000070">
    <property type="protein sequence ID" value="GAA5065875.1"/>
    <property type="molecule type" value="Genomic_DNA"/>
</dbReference>
<name>A0ABP9KXQ4_9ACTN</name>
<proteinExistence type="predicted"/>
<protein>
    <recommendedName>
        <fullName evidence="5">Tat pathway signal sequence domain protein</fullName>
    </recommendedName>
</protein>
<evidence type="ECO:0000256" key="1">
    <source>
        <dbReference type="SAM" id="MobiDB-lite"/>
    </source>
</evidence>
<keyword evidence="2" id="KW-1133">Transmembrane helix</keyword>
<feature type="region of interest" description="Disordered" evidence="1">
    <location>
        <begin position="254"/>
        <end position="301"/>
    </location>
</feature>
<reference evidence="4" key="1">
    <citation type="journal article" date="2019" name="Int. J. Syst. Evol. Microbiol.">
        <title>The Global Catalogue of Microorganisms (GCM) 10K type strain sequencing project: providing services to taxonomists for standard genome sequencing and annotation.</title>
        <authorList>
            <consortium name="The Broad Institute Genomics Platform"/>
            <consortium name="The Broad Institute Genome Sequencing Center for Infectious Disease"/>
            <person name="Wu L."/>
            <person name="Ma J."/>
        </authorList>
    </citation>
    <scope>NUCLEOTIDE SEQUENCE [LARGE SCALE GENOMIC DNA]</scope>
    <source>
        <strain evidence="4">JCM 18410</strain>
    </source>
</reference>